<feature type="non-terminal residue" evidence="3">
    <location>
        <position position="180"/>
    </location>
</feature>
<sequence length="180" mass="20192">QRSVRIPAHDLRLRTEKGETVYSEKKPHPTTYTGSINPNMVLGTYARFQNKNLTKDTLMLYGYGDGGGGPTDEMLENAERLRYGLPGLPRLELGFETEFFDRTFRKIANLPDLPVWCGELYLEYHRGTYTSAAGNKRSNRKSENSLRAAGDFGRAEPAVRNPLPQEADSGRLGRHSAQSV</sequence>
<protein>
    <submittedName>
        <fullName evidence="3">CAZy families GH38 protein</fullName>
    </submittedName>
</protein>
<feature type="region of interest" description="Disordered" evidence="1">
    <location>
        <begin position="132"/>
        <end position="180"/>
    </location>
</feature>
<dbReference type="SUPFAM" id="SSF88688">
    <property type="entry name" value="Families 57/38 glycoside transferase middle domain"/>
    <property type="match status" value="1"/>
</dbReference>
<dbReference type="InterPro" id="IPR028995">
    <property type="entry name" value="Glyco_hydro_57/38_cen_sf"/>
</dbReference>
<dbReference type="PANTHER" id="PTHR46017">
    <property type="entry name" value="ALPHA-MANNOSIDASE 2C1"/>
    <property type="match status" value="1"/>
</dbReference>
<dbReference type="SUPFAM" id="SSF88713">
    <property type="entry name" value="Glycoside hydrolase/deacetylase"/>
    <property type="match status" value="1"/>
</dbReference>
<dbReference type="InterPro" id="IPR000602">
    <property type="entry name" value="Glyco_hydro_38_N"/>
</dbReference>
<dbReference type="AlphaFoldDB" id="A0A060BJD2"/>
<feature type="domain" description="Glycoside hydrolase family 38 N-terminal" evidence="2">
    <location>
        <begin position="23"/>
        <end position="116"/>
    </location>
</feature>
<dbReference type="InterPro" id="IPR011330">
    <property type="entry name" value="Glyco_hydro/deAcase_b/a-brl"/>
</dbReference>
<evidence type="ECO:0000256" key="1">
    <source>
        <dbReference type="SAM" id="MobiDB-lite"/>
    </source>
</evidence>
<evidence type="ECO:0000313" key="3">
    <source>
        <dbReference type="EMBL" id="AIA84248.1"/>
    </source>
</evidence>
<accession>A0A060BJD2</accession>
<dbReference type="Pfam" id="PF01074">
    <property type="entry name" value="Glyco_hydro_38N"/>
    <property type="match status" value="1"/>
</dbReference>
<proteinExistence type="predicted"/>
<dbReference type="PANTHER" id="PTHR46017:SF1">
    <property type="entry name" value="ALPHA-MANNOSIDASE 2C1"/>
    <property type="match status" value="1"/>
</dbReference>
<dbReference type="GO" id="GO:0009313">
    <property type="term" value="P:oligosaccharide catabolic process"/>
    <property type="evidence" value="ECO:0007669"/>
    <property type="project" value="TreeGrafter"/>
</dbReference>
<reference evidence="3" key="1">
    <citation type="journal article" date="2013" name="Environ. Microbiol.">
        <title>Seasonally variable intestinal metagenomes of the red palm weevil (Rhynchophorus ferrugineus).</title>
        <authorList>
            <person name="Jia S."/>
            <person name="Zhang X."/>
            <person name="Zhang G."/>
            <person name="Yin A."/>
            <person name="Zhang S."/>
            <person name="Li F."/>
            <person name="Wang L."/>
            <person name="Zhao D."/>
            <person name="Yun Q."/>
            <person name="Tala"/>
            <person name="Wang J."/>
            <person name="Sun G."/>
            <person name="Baabdullah M."/>
            <person name="Yu X."/>
            <person name="Hu S."/>
            <person name="Al-Mssallem I.S."/>
            <person name="Yu J."/>
        </authorList>
    </citation>
    <scope>NUCLEOTIDE SEQUENCE</scope>
</reference>
<feature type="non-terminal residue" evidence="3">
    <location>
        <position position="1"/>
    </location>
</feature>
<dbReference type="GO" id="GO:0004559">
    <property type="term" value="F:alpha-mannosidase activity"/>
    <property type="evidence" value="ECO:0007669"/>
    <property type="project" value="InterPro"/>
</dbReference>
<evidence type="ECO:0000259" key="2">
    <source>
        <dbReference type="Pfam" id="PF01074"/>
    </source>
</evidence>
<dbReference type="GO" id="GO:0006013">
    <property type="term" value="P:mannose metabolic process"/>
    <property type="evidence" value="ECO:0007669"/>
    <property type="project" value="InterPro"/>
</dbReference>
<dbReference type="EMBL" id="KF116998">
    <property type="protein sequence ID" value="AIA84248.1"/>
    <property type="molecule type" value="Genomic_DNA"/>
</dbReference>
<organism evidence="3">
    <name type="scientific">uncultured Roseiflexus sp</name>
    <dbReference type="NCBI Taxonomy" id="290602"/>
    <lineage>
        <taxon>Bacteria</taxon>
        <taxon>Bacillati</taxon>
        <taxon>Chloroflexota</taxon>
        <taxon>Chloroflexia</taxon>
        <taxon>Chloroflexales</taxon>
        <taxon>Roseiflexineae</taxon>
        <taxon>Roseiflexaceae</taxon>
        <taxon>Roseiflexus</taxon>
        <taxon>environmental samples</taxon>
    </lineage>
</organism>
<name>A0A060BJD2_9CHLR</name>